<keyword evidence="12" id="KW-0645">Protease</keyword>
<dbReference type="EMBL" id="CP001720">
    <property type="protein sequence ID" value="ACV61417.1"/>
    <property type="molecule type" value="Genomic_DNA"/>
</dbReference>
<keyword evidence="13" id="KW-1185">Reference proteome</keyword>
<reference evidence="12 13" key="1">
    <citation type="journal article" date="2009" name="Stand. Genomic Sci.">
        <title>Complete genome sequence of Desulfotomaculum acetoxidans type strain (5575).</title>
        <authorList>
            <person name="Spring S."/>
            <person name="Lapidus A."/>
            <person name="Schroder M."/>
            <person name="Gleim D."/>
            <person name="Sims D."/>
            <person name="Meincke L."/>
            <person name="Glavina Del Rio T."/>
            <person name="Tice H."/>
            <person name="Copeland A."/>
            <person name="Cheng J.F."/>
            <person name="Lucas S."/>
            <person name="Chen F."/>
            <person name="Nolan M."/>
            <person name="Bruce D."/>
            <person name="Goodwin L."/>
            <person name="Pitluck S."/>
            <person name="Ivanova N."/>
            <person name="Mavromatis K."/>
            <person name="Mikhailova N."/>
            <person name="Pati A."/>
            <person name="Chen A."/>
            <person name="Palaniappan K."/>
            <person name="Land M."/>
            <person name="Hauser L."/>
            <person name="Chang Y.J."/>
            <person name="Jeffries C.D."/>
            <person name="Chain P."/>
            <person name="Saunders E."/>
            <person name="Brettin T."/>
            <person name="Detter J.C."/>
            <person name="Goker M."/>
            <person name="Bristow J."/>
            <person name="Eisen J.A."/>
            <person name="Markowitz V."/>
            <person name="Hugenholtz P."/>
            <person name="Kyrpides N.C."/>
            <person name="Klenk H.P."/>
            <person name="Han C."/>
        </authorList>
    </citation>
    <scope>NUCLEOTIDE SEQUENCE [LARGE SCALE GENOMIC DNA]</scope>
    <source>
        <strain evidence="13">ATCC 49208 / DSM 771 / VKM B-1644</strain>
    </source>
</reference>
<dbReference type="STRING" id="485916.Dtox_0491"/>
<gene>
    <name evidence="12" type="ordered locus">Dtox_0491</name>
</gene>
<dbReference type="InterPro" id="IPR018044">
    <property type="entry name" value="Peptidase_S11"/>
</dbReference>
<organism evidence="12 13">
    <name type="scientific">Desulfofarcimen acetoxidans (strain ATCC 49208 / DSM 771 / KCTC 5769 / VKM B-1644 / 5575)</name>
    <name type="common">Desulfotomaculum acetoxidans</name>
    <dbReference type="NCBI Taxonomy" id="485916"/>
    <lineage>
        <taxon>Bacteria</taxon>
        <taxon>Bacillati</taxon>
        <taxon>Bacillota</taxon>
        <taxon>Clostridia</taxon>
        <taxon>Eubacteriales</taxon>
        <taxon>Peptococcaceae</taxon>
        <taxon>Desulfofarcimen</taxon>
    </lineage>
</organism>
<dbReference type="OrthoDB" id="9791132at2"/>
<keyword evidence="6" id="KW-0961">Cell wall biogenesis/degradation</keyword>
<dbReference type="MEROPS" id="S11.004"/>
<keyword evidence="4" id="KW-0133">Cell shape</keyword>
<protein>
    <submittedName>
        <fullName evidence="12">Peptidase S11 D-alanyl-D-alanine carboxypeptidase 1</fullName>
    </submittedName>
</protein>
<evidence type="ECO:0000256" key="7">
    <source>
        <dbReference type="PIRSR" id="PIRSR618044-1"/>
    </source>
</evidence>
<dbReference type="PRINTS" id="PR00725">
    <property type="entry name" value="DADACBPTASE1"/>
</dbReference>
<feature type="binding site" evidence="8">
    <location>
        <position position="289"/>
    </location>
    <ligand>
        <name>substrate</name>
    </ligand>
</feature>
<dbReference type="PANTHER" id="PTHR21581">
    <property type="entry name" value="D-ALANYL-D-ALANINE CARBOXYPEPTIDASE"/>
    <property type="match status" value="1"/>
</dbReference>
<feature type="active site" description="Acyl-ester intermediate" evidence="7">
    <location>
        <position position="116"/>
    </location>
</feature>
<dbReference type="RefSeq" id="WP_015756136.1">
    <property type="nucleotide sequence ID" value="NC_013216.1"/>
</dbReference>
<dbReference type="eggNOG" id="COG1686">
    <property type="taxonomic scope" value="Bacteria"/>
</dbReference>
<evidence type="ECO:0000259" key="11">
    <source>
        <dbReference type="Pfam" id="PF00768"/>
    </source>
</evidence>
<dbReference type="GO" id="GO:0009252">
    <property type="term" value="P:peptidoglycan biosynthetic process"/>
    <property type="evidence" value="ECO:0007669"/>
    <property type="project" value="UniProtKB-KW"/>
</dbReference>
<dbReference type="KEGG" id="dae:Dtox_0491"/>
<sequence length="373" mass="41339">MVRKVKNKKPGIRIFITFLLMVGIAAFVYQSIIIPGYRHIFEKEYDDKTTLYSSLKATLVSYGNKTMPAPSLKLEAEPSVSISPGELNSPNAILINLKDHTILMQKNSEEKIYPASLTKMMTAIVAIENLPDLKKEITLTDSVFRGLSEADASMAGFRPGENVRAIDLLYGALLPSGAESCVELADYIAGSEKDFVGMMNQKAADLGMYNTYFENSTGLQNENHYTTVKDLAVLLSYALQNDTFREIFTSTRHSTPPTNKHPDGITFYSTMFDELNNRSITDGKILGGKTGYTAEAGLCLASLAQVGKQEYSLISAGAKGDHHSEQYNITDALAVYNRLGKNDYKVNSARVTEDVLRQHDKRRLNNPPLKRPQ</sequence>
<evidence type="ECO:0000256" key="4">
    <source>
        <dbReference type="ARBA" id="ARBA00022960"/>
    </source>
</evidence>
<evidence type="ECO:0000256" key="9">
    <source>
        <dbReference type="RuleBase" id="RU004016"/>
    </source>
</evidence>
<dbReference type="InterPro" id="IPR012338">
    <property type="entry name" value="Beta-lactam/transpept-like"/>
</dbReference>
<evidence type="ECO:0000313" key="13">
    <source>
        <dbReference type="Proteomes" id="UP000002217"/>
    </source>
</evidence>
<dbReference type="InterPro" id="IPR001967">
    <property type="entry name" value="Peptidase_S11_N"/>
</dbReference>
<feature type="domain" description="Peptidase S11 D-alanyl-D-alanine carboxypeptidase A N-terminal" evidence="11">
    <location>
        <begin position="83"/>
        <end position="312"/>
    </location>
</feature>
<keyword evidence="2" id="KW-0732">Signal</keyword>
<dbReference type="AlphaFoldDB" id="C8W5W2"/>
<dbReference type="GO" id="GO:0008360">
    <property type="term" value="P:regulation of cell shape"/>
    <property type="evidence" value="ECO:0007669"/>
    <property type="project" value="UniProtKB-KW"/>
</dbReference>
<dbReference type="Proteomes" id="UP000002217">
    <property type="component" value="Chromosome"/>
</dbReference>
<keyword evidence="10" id="KW-0812">Transmembrane</keyword>
<keyword evidence="5" id="KW-0573">Peptidoglycan synthesis</keyword>
<keyword evidence="3" id="KW-0378">Hydrolase</keyword>
<keyword evidence="12" id="KW-0121">Carboxypeptidase</keyword>
<name>C8W5W2_DESAS</name>
<keyword evidence="10" id="KW-1133">Transmembrane helix</keyword>
<evidence type="ECO:0000256" key="8">
    <source>
        <dbReference type="PIRSR" id="PIRSR618044-2"/>
    </source>
</evidence>
<evidence type="ECO:0000256" key="2">
    <source>
        <dbReference type="ARBA" id="ARBA00022729"/>
    </source>
</evidence>
<evidence type="ECO:0000313" key="12">
    <source>
        <dbReference type="EMBL" id="ACV61417.1"/>
    </source>
</evidence>
<dbReference type="GO" id="GO:0009002">
    <property type="term" value="F:serine-type D-Ala-D-Ala carboxypeptidase activity"/>
    <property type="evidence" value="ECO:0007669"/>
    <property type="project" value="InterPro"/>
</dbReference>
<evidence type="ECO:0000256" key="3">
    <source>
        <dbReference type="ARBA" id="ARBA00022801"/>
    </source>
</evidence>
<dbReference type="Pfam" id="PF00768">
    <property type="entry name" value="Peptidase_S11"/>
    <property type="match status" value="1"/>
</dbReference>
<dbReference type="GO" id="GO:0071555">
    <property type="term" value="P:cell wall organization"/>
    <property type="evidence" value="ECO:0007669"/>
    <property type="project" value="UniProtKB-KW"/>
</dbReference>
<keyword evidence="10" id="KW-0472">Membrane</keyword>
<dbReference type="Gene3D" id="3.40.710.10">
    <property type="entry name" value="DD-peptidase/beta-lactamase superfamily"/>
    <property type="match status" value="1"/>
</dbReference>
<feature type="active site" evidence="7">
    <location>
        <position position="176"/>
    </location>
</feature>
<dbReference type="HOGENOM" id="CLU_027070_2_1_9"/>
<comment type="similarity">
    <text evidence="1 9">Belongs to the peptidase S11 family.</text>
</comment>
<evidence type="ECO:0000256" key="6">
    <source>
        <dbReference type="ARBA" id="ARBA00023316"/>
    </source>
</evidence>
<proteinExistence type="inferred from homology"/>
<dbReference type="SUPFAM" id="SSF56601">
    <property type="entry name" value="beta-lactamase/transpeptidase-like"/>
    <property type="match status" value="1"/>
</dbReference>
<feature type="transmembrane region" description="Helical" evidence="10">
    <location>
        <begin position="12"/>
        <end position="32"/>
    </location>
</feature>
<evidence type="ECO:0000256" key="1">
    <source>
        <dbReference type="ARBA" id="ARBA00007164"/>
    </source>
</evidence>
<feature type="active site" description="Proton acceptor" evidence="7">
    <location>
        <position position="119"/>
    </location>
</feature>
<dbReference type="GO" id="GO:0006508">
    <property type="term" value="P:proteolysis"/>
    <property type="evidence" value="ECO:0007669"/>
    <property type="project" value="InterPro"/>
</dbReference>
<dbReference type="PANTHER" id="PTHR21581:SF26">
    <property type="entry name" value="D-ALANYL-D-ALANINE ENDOPEPTIDASE"/>
    <property type="match status" value="1"/>
</dbReference>
<accession>C8W5W2</accession>
<evidence type="ECO:0000256" key="10">
    <source>
        <dbReference type="SAM" id="Phobius"/>
    </source>
</evidence>
<evidence type="ECO:0000256" key="5">
    <source>
        <dbReference type="ARBA" id="ARBA00022984"/>
    </source>
</evidence>